<dbReference type="RefSeq" id="WP_209334472.1">
    <property type="nucleotide sequence ID" value="NZ_JAGIYY010000002.1"/>
</dbReference>
<sequence length="468" mass="49749">MKSFYLRGFAVALLAVFGAIAATASHAAIGPIGGSELAGLAPYAAVAAAGGIARLASLPFGPRIFFKAEDGTGSKSAAELAAEFKRDFETKHDKVKELAEKALAEAEKGTPLAKAAKELADQAISGMNEAKARLDELEQKTSRGGGEGDRILTAGERFTEDEAFKSFAGQTRPRGRVLVDVKDITSLTTDAAGSAGALIPSDRRGLQVELPQRRLTVRSLLLPGTTASNSIEYEQEKLFTNSAAPVAEGDLKPQSELQFEDKTATVRTIAHWIRTSVQILADAPGLRSIIDQRLRYGLALAEENQLLNGSGTGQNLLGLVTAATAYAAPGSLTATTQVDIIRLMILQAALAEYPPNGIVMNPIDWAAIEMAKDTQGRYIIGNPQGTISPTLWSLPVVPTQAMGVDKALVGAFNLAAQIFDRQDATIDVSTEDQDNFVKNKVTIRAEERLAMAIYRPQAIVYGDLGRVA</sequence>
<proteinExistence type="predicted"/>
<evidence type="ECO:0000256" key="1">
    <source>
        <dbReference type="ARBA" id="ARBA00004328"/>
    </source>
</evidence>
<accession>A0A8J7QX84</accession>
<dbReference type="AlphaFoldDB" id="A0A8J7QX84"/>
<evidence type="ECO:0000313" key="6">
    <source>
        <dbReference type="Proteomes" id="UP000666240"/>
    </source>
</evidence>
<dbReference type="SUPFAM" id="SSF56563">
    <property type="entry name" value="Major capsid protein gp5"/>
    <property type="match status" value="1"/>
</dbReference>
<feature type="chain" id="PRO_5035227021" evidence="3">
    <location>
        <begin position="28"/>
        <end position="468"/>
    </location>
</feature>
<feature type="domain" description="Phage capsid-like C-terminal" evidence="4">
    <location>
        <begin position="196"/>
        <end position="463"/>
    </location>
</feature>
<organism evidence="5 6">
    <name type="scientific">Tianweitania sediminis</name>
    <dbReference type="NCBI Taxonomy" id="1502156"/>
    <lineage>
        <taxon>Bacteria</taxon>
        <taxon>Pseudomonadati</taxon>
        <taxon>Pseudomonadota</taxon>
        <taxon>Alphaproteobacteria</taxon>
        <taxon>Hyphomicrobiales</taxon>
        <taxon>Phyllobacteriaceae</taxon>
        <taxon>Tianweitania</taxon>
    </lineage>
</organism>
<dbReference type="Pfam" id="PF05065">
    <property type="entry name" value="Phage_capsid"/>
    <property type="match status" value="1"/>
</dbReference>
<reference evidence="5" key="1">
    <citation type="submission" date="2021-03" db="EMBL/GenBank/DDBJ databases">
        <title>Genome sequencing and assembly of Tianweitania sediminis.</title>
        <authorList>
            <person name="Chhetri G."/>
        </authorList>
    </citation>
    <scope>NUCLEOTIDE SEQUENCE</scope>
    <source>
        <strain evidence="5">Z8</strain>
    </source>
</reference>
<dbReference type="InterPro" id="IPR054612">
    <property type="entry name" value="Phage_capsid-like_C"/>
</dbReference>
<evidence type="ECO:0000256" key="2">
    <source>
        <dbReference type="SAM" id="Coils"/>
    </source>
</evidence>
<evidence type="ECO:0000313" key="5">
    <source>
        <dbReference type="EMBL" id="MBP0438428.1"/>
    </source>
</evidence>
<dbReference type="Gene3D" id="3.30.2400.10">
    <property type="entry name" value="Major capsid protein gp5"/>
    <property type="match status" value="1"/>
</dbReference>
<keyword evidence="2" id="KW-0175">Coiled coil</keyword>
<dbReference type="Proteomes" id="UP000666240">
    <property type="component" value="Unassembled WGS sequence"/>
</dbReference>
<evidence type="ECO:0000259" key="4">
    <source>
        <dbReference type="Pfam" id="PF05065"/>
    </source>
</evidence>
<comment type="subcellular location">
    <subcellularLocation>
        <location evidence="1">Virion</location>
    </subcellularLocation>
</comment>
<dbReference type="Gene3D" id="3.30.2320.10">
    <property type="entry name" value="hypothetical protein PF0899 domain"/>
    <property type="match status" value="1"/>
</dbReference>
<name>A0A8J7QX84_9HYPH</name>
<keyword evidence="3" id="KW-0732">Signal</keyword>
<dbReference type="InterPro" id="IPR024455">
    <property type="entry name" value="Phage_capsid"/>
</dbReference>
<comment type="caution">
    <text evidence="5">The sequence shown here is derived from an EMBL/GenBank/DDBJ whole genome shotgun (WGS) entry which is preliminary data.</text>
</comment>
<protein>
    <submittedName>
        <fullName evidence="5">Phage major capsid protein</fullName>
    </submittedName>
</protein>
<evidence type="ECO:0000256" key="3">
    <source>
        <dbReference type="SAM" id="SignalP"/>
    </source>
</evidence>
<dbReference type="NCBIfam" id="TIGR01554">
    <property type="entry name" value="major_cap_HK97"/>
    <property type="match status" value="1"/>
</dbReference>
<feature type="signal peptide" evidence="3">
    <location>
        <begin position="1"/>
        <end position="27"/>
    </location>
</feature>
<keyword evidence="6" id="KW-1185">Reference proteome</keyword>
<feature type="coiled-coil region" evidence="2">
    <location>
        <begin position="85"/>
        <end position="140"/>
    </location>
</feature>
<dbReference type="EMBL" id="JAGIYY010000002">
    <property type="protein sequence ID" value="MBP0438428.1"/>
    <property type="molecule type" value="Genomic_DNA"/>
</dbReference>
<gene>
    <name evidence="5" type="ORF">J5Y06_07185</name>
</gene>